<keyword evidence="6 14" id="KW-0418">Kinase</keyword>
<organism evidence="14 15">
    <name type="scientific">Geranomyces variabilis</name>
    <dbReference type="NCBI Taxonomy" id="109894"/>
    <lineage>
        <taxon>Eukaryota</taxon>
        <taxon>Fungi</taxon>
        <taxon>Fungi incertae sedis</taxon>
        <taxon>Chytridiomycota</taxon>
        <taxon>Chytridiomycota incertae sedis</taxon>
        <taxon>Chytridiomycetes</taxon>
        <taxon>Spizellomycetales</taxon>
        <taxon>Powellomycetaceae</taxon>
        <taxon>Geranomyces</taxon>
    </lineage>
</organism>
<keyword evidence="3 11" id="KW-0723">Serine/threonine-protein kinase</keyword>
<comment type="similarity">
    <text evidence="1">Belongs to the protein kinase superfamily. NEK Ser/Thr protein kinase family. NIMA subfamily.</text>
</comment>
<dbReference type="Pfam" id="PF00069">
    <property type="entry name" value="Pkinase"/>
    <property type="match status" value="1"/>
</dbReference>
<comment type="catalytic activity">
    <reaction evidence="8">
        <text>L-threonyl-[protein] + ATP = O-phospho-L-threonyl-[protein] + ADP + H(+)</text>
        <dbReference type="Rhea" id="RHEA:46608"/>
        <dbReference type="Rhea" id="RHEA-COMP:11060"/>
        <dbReference type="Rhea" id="RHEA-COMP:11605"/>
        <dbReference type="ChEBI" id="CHEBI:15378"/>
        <dbReference type="ChEBI" id="CHEBI:30013"/>
        <dbReference type="ChEBI" id="CHEBI:30616"/>
        <dbReference type="ChEBI" id="CHEBI:61977"/>
        <dbReference type="ChEBI" id="CHEBI:456216"/>
        <dbReference type="EC" id="2.7.11.1"/>
    </reaction>
</comment>
<proteinExistence type="inferred from homology"/>
<dbReference type="EC" id="2.7.11.1" evidence="2"/>
<dbReference type="InterPro" id="IPR008271">
    <property type="entry name" value="Ser/Thr_kinase_AS"/>
</dbReference>
<dbReference type="PANTHER" id="PTHR44899">
    <property type="entry name" value="CAMK FAMILY PROTEIN KINASE"/>
    <property type="match status" value="1"/>
</dbReference>
<gene>
    <name evidence="14" type="primary">KIN3</name>
    <name evidence="14" type="ORF">HDU87_000621</name>
</gene>
<evidence type="ECO:0000256" key="5">
    <source>
        <dbReference type="ARBA" id="ARBA00022741"/>
    </source>
</evidence>
<feature type="binding site" evidence="10">
    <location>
        <position position="33"/>
    </location>
    <ligand>
        <name>ATP</name>
        <dbReference type="ChEBI" id="CHEBI:30616"/>
    </ligand>
</feature>
<dbReference type="GO" id="GO:0004674">
    <property type="term" value="F:protein serine/threonine kinase activity"/>
    <property type="evidence" value="ECO:0007669"/>
    <property type="project" value="UniProtKB-KW"/>
</dbReference>
<sequence>MDLYEPLNVIGSGSFGVIRKVRRKSDGKIFARKEIDYRKMSERERKQLVAEVNILRELRHPYIVRYFERHIDRENSMIYIIMEYCEGGDLAAVVRKAKKLGKRFSEDQIWNLLAQLLLALHECHHGASGKSGPHPPILHRDIKPDNVFLDSQNNAKLGDFGLSRLMDGSDFARTYVGTPFYMSPELISESAYNAKSDIWALGCVVYELCTLEPPFQGKTQSQLAARIQRGVIEPLSRDYSRELFQFMREMLRVKHERRPCTTILLEHPRIRQCLHLDQEPEPPAVAQLPHVPDPEEELRQRVAAVEAAELALRAREEEWRRDMAAREDYFNSSMLEQKALVDKLKQTEQSLLHTVRVRDMELARKEAELNEVKTLLQRAQQSQNNVSPALSRRTSRTLLNDRATYNKE</sequence>
<evidence type="ECO:0000256" key="3">
    <source>
        <dbReference type="ARBA" id="ARBA00022527"/>
    </source>
</evidence>
<dbReference type="EMBL" id="JADGJQ010000107">
    <property type="protein sequence ID" value="KAJ3169399.1"/>
    <property type="molecule type" value="Genomic_DNA"/>
</dbReference>
<dbReference type="PROSITE" id="PS00107">
    <property type="entry name" value="PROTEIN_KINASE_ATP"/>
    <property type="match status" value="1"/>
</dbReference>
<evidence type="ECO:0000256" key="4">
    <source>
        <dbReference type="ARBA" id="ARBA00022679"/>
    </source>
</evidence>
<dbReference type="SUPFAM" id="SSF56112">
    <property type="entry name" value="Protein kinase-like (PK-like)"/>
    <property type="match status" value="1"/>
</dbReference>
<feature type="region of interest" description="Disordered" evidence="12">
    <location>
        <begin position="379"/>
        <end position="408"/>
    </location>
</feature>
<dbReference type="AlphaFoldDB" id="A0AAD5TC55"/>
<reference evidence="14" key="1">
    <citation type="submission" date="2020-05" db="EMBL/GenBank/DDBJ databases">
        <title>Phylogenomic resolution of chytrid fungi.</title>
        <authorList>
            <person name="Stajich J.E."/>
            <person name="Amses K."/>
            <person name="Simmons R."/>
            <person name="Seto K."/>
            <person name="Myers J."/>
            <person name="Bonds A."/>
            <person name="Quandt C.A."/>
            <person name="Barry K."/>
            <person name="Liu P."/>
            <person name="Grigoriev I."/>
            <person name="Longcore J.E."/>
            <person name="James T.Y."/>
        </authorList>
    </citation>
    <scope>NUCLEOTIDE SEQUENCE</scope>
    <source>
        <strain evidence="14">JEL0379</strain>
    </source>
</reference>
<evidence type="ECO:0000256" key="1">
    <source>
        <dbReference type="ARBA" id="ARBA00010886"/>
    </source>
</evidence>
<evidence type="ECO:0000256" key="6">
    <source>
        <dbReference type="ARBA" id="ARBA00022777"/>
    </source>
</evidence>
<dbReference type="SMART" id="SM00220">
    <property type="entry name" value="S_TKc"/>
    <property type="match status" value="1"/>
</dbReference>
<feature type="compositionally biased region" description="Polar residues" evidence="12">
    <location>
        <begin position="379"/>
        <end position="388"/>
    </location>
</feature>
<dbReference type="PROSITE" id="PS50011">
    <property type="entry name" value="PROTEIN_KINASE_DOM"/>
    <property type="match status" value="1"/>
</dbReference>
<evidence type="ECO:0000313" key="14">
    <source>
        <dbReference type="EMBL" id="KAJ3169399.1"/>
    </source>
</evidence>
<comment type="caution">
    <text evidence="14">The sequence shown here is derived from an EMBL/GenBank/DDBJ whole genome shotgun (WGS) entry which is preliminary data.</text>
</comment>
<dbReference type="PROSITE" id="PS00108">
    <property type="entry name" value="PROTEIN_KINASE_ST"/>
    <property type="match status" value="1"/>
</dbReference>
<evidence type="ECO:0000256" key="10">
    <source>
        <dbReference type="PROSITE-ProRule" id="PRU10141"/>
    </source>
</evidence>
<comment type="catalytic activity">
    <reaction evidence="9">
        <text>L-seryl-[protein] + ATP = O-phospho-L-seryl-[protein] + ADP + H(+)</text>
        <dbReference type="Rhea" id="RHEA:17989"/>
        <dbReference type="Rhea" id="RHEA-COMP:9863"/>
        <dbReference type="Rhea" id="RHEA-COMP:11604"/>
        <dbReference type="ChEBI" id="CHEBI:15378"/>
        <dbReference type="ChEBI" id="CHEBI:29999"/>
        <dbReference type="ChEBI" id="CHEBI:30616"/>
        <dbReference type="ChEBI" id="CHEBI:83421"/>
        <dbReference type="ChEBI" id="CHEBI:456216"/>
        <dbReference type="EC" id="2.7.11.1"/>
    </reaction>
</comment>
<dbReference type="InterPro" id="IPR011009">
    <property type="entry name" value="Kinase-like_dom_sf"/>
</dbReference>
<dbReference type="PANTHER" id="PTHR44899:SF10">
    <property type="entry name" value="NIMA-RELATED KINASE 2"/>
    <property type="match status" value="1"/>
</dbReference>
<evidence type="ECO:0000313" key="15">
    <source>
        <dbReference type="Proteomes" id="UP001212152"/>
    </source>
</evidence>
<dbReference type="InterPro" id="IPR017441">
    <property type="entry name" value="Protein_kinase_ATP_BS"/>
</dbReference>
<keyword evidence="7 10" id="KW-0067">ATP-binding</keyword>
<protein>
    <recommendedName>
        <fullName evidence="2">non-specific serine/threonine protein kinase</fullName>
        <ecNumber evidence="2">2.7.11.1</ecNumber>
    </recommendedName>
</protein>
<dbReference type="InterPro" id="IPR000719">
    <property type="entry name" value="Prot_kinase_dom"/>
</dbReference>
<dbReference type="InterPro" id="IPR051131">
    <property type="entry name" value="NEK_Ser/Thr_kinase_NIMA"/>
</dbReference>
<evidence type="ECO:0000256" key="12">
    <source>
        <dbReference type="SAM" id="MobiDB-lite"/>
    </source>
</evidence>
<dbReference type="CDD" id="cd08217">
    <property type="entry name" value="STKc_Nek2"/>
    <property type="match status" value="1"/>
</dbReference>
<dbReference type="Gene3D" id="1.10.510.10">
    <property type="entry name" value="Transferase(Phosphotransferase) domain 1"/>
    <property type="match status" value="1"/>
</dbReference>
<evidence type="ECO:0000256" key="2">
    <source>
        <dbReference type="ARBA" id="ARBA00012513"/>
    </source>
</evidence>
<name>A0AAD5TC55_9FUNG</name>
<dbReference type="Proteomes" id="UP001212152">
    <property type="component" value="Unassembled WGS sequence"/>
</dbReference>
<dbReference type="Gene3D" id="3.30.200.20">
    <property type="entry name" value="Phosphorylase Kinase, domain 1"/>
    <property type="match status" value="2"/>
</dbReference>
<accession>A0AAD5TC55</accession>
<keyword evidence="4" id="KW-0808">Transferase</keyword>
<dbReference type="GO" id="GO:0005524">
    <property type="term" value="F:ATP binding"/>
    <property type="evidence" value="ECO:0007669"/>
    <property type="project" value="UniProtKB-UniRule"/>
</dbReference>
<evidence type="ECO:0000256" key="11">
    <source>
        <dbReference type="RuleBase" id="RU000304"/>
    </source>
</evidence>
<evidence type="ECO:0000256" key="7">
    <source>
        <dbReference type="ARBA" id="ARBA00022840"/>
    </source>
</evidence>
<evidence type="ECO:0000256" key="9">
    <source>
        <dbReference type="ARBA" id="ARBA00048679"/>
    </source>
</evidence>
<keyword evidence="15" id="KW-1185">Reference proteome</keyword>
<evidence type="ECO:0000259" key="13">
    <source>
        <dbReference type="PROSITE" id="PS50011"/>
    </source>
</evidence>
<keyword evidence="5 10" id="KW-0547">Nucleotide-binding</keyword>
<evidence type="ECO:0000256" key="8">
    <source>
        <dbReference type="ARBA" id="ARBA00047899"/>
    </source>
</evidence>
<dbReference type="FunFam" id="3.30.200.20:FF:000097">
    <property type="entry name" value="Probable serine/threonine-protein kinase nek1"/>
    <property type="match status" value="1"/>
</dbReference>
<feature type="domain" description="Protein kinase" evidence="13">
    <location>
        <begin position="4"/>
        <end position="270"/>
    </location>
</feature>